<gene>
    <name evidence="1" type="ORF">EVG20_g11259</name>
</gene>
<evidence type="ECO:0000313" key="2">
    <source>
        <dbReference type="Proteomes" id="UP000298327"/>
    </source>
</evidence>
<comment type="caution">
    <text evidence="1">The sequence shown here is derived from an EMBL/GenBank/DDBJ whole genome shotgun (WGS) entry which is preliminary data.</text>
</comment>
<organism evidence="1 2">
    <name type="scientific">Dentipellis fragilis</name>
    <dbReference type="NCBI Taxonomy" id="205917"/>
    <lineage>
        <taxon>Eukaryota</taxon>
        <taxon>Fungi</taxon>
        <taxon>Dikarya</taxon>
        <taxon>Basidiomycota</taxon>
        <taxon>Agaricomycotina</taxon>
        <taxon>Agaricomycetes</taxon>
        <taxon>Russulales</taxon>
        <taxon>Hericiaceae</taxon>
        <taxon>Dentipellis</taxon>
    </lineage>
</organism>
<sequence length="75" mass="8518">MSSEAKVPHTWAPLDPTTGHAFGLGVNEWPYPGFFKESVELLVKSRTAPSTLTPKERHDDKRTRTAVHEGNIFWR</sequence>
<protein>
    <submittedName>
        <fullName evidence="1">Uncharacterized protein</fullName>
    </submittedName>
</protein>
<accession>A0A4Y9XKY3</accession>
<reference evidence="1 2" key="1">
    <citation type="submission" date="2019-02" db="EMBL/GenBank/DDBJ databases">
        <title>Genome sequencing of the rare red list fungi Dentipellis fragilis.</title>
        <authorList>
            <person name="Buettner E."/>
            <person name="Kellner H."/>
        </authorList>
    </citation>
    <scope>NUCLEOTIDE SEQUENCE [LARGE SCALE GENOMIC DNA]</scope>
    <source>
        <strain evidence="1 2">DSM 105465</strain>
    </source>
</reference>
<keyword evidence="2" id="KW-1185">Reference proteome</keyword>
<proteinExistence type="predicted"/>
<dbReference type="AlphaFoldDB" id="A0A4Y9XKY3"/>
<name>A0A4Y9XKY3_9AGAM</name>
<dbReference type="EMBL" id="SEOQ01001662">
    <property type="protein sequence ID" value="TFY50914.1"/>
    <property type="molecule type" value="Genomic_DNA"/>
</dbReference>
<evidence type="ECO:0000313" key="1">
    <source>
        <dbReference type="EMBL" id="TFY50914.1"/>
    </source>
</evidence>
<dbReference type="Proteomes" id="UP000298327">
    <property type="component" value="Unassembled WGS sequence"/>
</dbReference>